<dbReference type="Proteomes" id="UP001597641">
    <property type="component" value="Unassembled WGS sequence"/>
</dbReference>
<feature type="chain" id="PRO_5045852035" evidence="1">
    <location>
        <begin position="24"/>
        <end position="152"/>
    </location>
</feature>
<feature type="signal peptide" evidence="1">
    <location>
        <begin position="1"/>
        <end position="23"/>
    </location>
</feature>
<sequence>MKRYTLFLLLFCALTLAGTAANAQDNRSHDRRENVEAAKIAFLTEKMELTAEQSQKFWPIYNEYEAKRRELMKSYRHGYRKDVETLSEQEAKARIDEMFNTREKELALEKEYASKYQRVLSNRQLINLYRGERQFTKMLLKRLDHDHKKMNQ</sequence>
<evidence type="ECO:0000313" key="2">
    <source>
        <dbReference type="EMBL" id="MFD3003131.1"/>
    </source>
</evidence>
<proteinExistence type="predicted"/>
<evidence type="ECO:0000313" key="3">
    <source>
        <dbReference type="Proteomes" id="UP001597641"/>
    </source>
</evidence>
<organism evidence="2 3">
    <name type="scientific">Pontibacter toksunensis</name>
    <dbReference type="NCBI Taxonomy" id="1332631"/>
    <lineage>
        <taxon>Bacteria</taxon>
        <taxon>Pseudomonadati</taxon>
        <taxon>Bacteroidota</taxon>
        <taxon>Cytophagia</taxon>
        <taxon>Cytophagales</taxon>
        <taxon>Hymenobacteraceae</taxon>
        <taxon>Pontibacter</taxon>
    </lineage>
</organism>
<keyword evidence="3" id="KW-1185">Reference proteome</keyword>
<accession>A0ABW6C1P6</accession>
<reference evidence="3" key="1">
    <citation type="journal article" date="2019" name="Int. J. Syst. Evol. Microbiol.">
        <title>The Global Catalogue of Microorganisms (GCM) 10K type strain sequencing project: providing services to taxonomists for standard genome sequencing and annotation.</title>
        <authorList>
            <consortium name="The Broad Institute Genomics Platform"/>
            <consortium name="The Broad Institute Genome Sequencing Center for Infectious Disease"/>
            <person name="Wu L."/>
            <person name="Ma J."/>
        </authorList>
    </citation>
    <scope>NUCLEOTIDE SEQUENCE [LARGE SCALE GENOMIC DNA]</scope>
    <source>
        <strain evidence="3">KCTC 23984</strain>
    </source>
</reference>
<dbReference type="EMBL" id="JBHUOX010000024">
    <property type="protein sequence ID" value="MFD3003131.1"/>
    <property type="molecule type" value="Genomic_DNA"/>
</dbReference>
<comment type="caution">
    <text evidence="2">The sequence shown here is derived from an EMBL/GenBank/DDBJ whole genome shotgun (WGS) entry which is preliminary data.</text>
</comment>
<protein>
    <submittedName>
        <fullName evidence="2">Spy/CpxP family protein refolding chaperone</fullName>
    </submittedName>
</protein>
<keyword evidence="1" id="KW-0732">Signal</keyword>
<name>A0ABW6C1P6_9BACT</name>
<gene>
    <name evidence="2" type="ORF">ACFS7Z_22400</name>
</gene>
<evidence type="ECO:0000256" key="1">
    <source>
        <dbReference type="SAM" id="SignalP"/>
    </source>
</evidence>